<evidence type="ECO:0000313" key="1">
    <source>
        <dbReference type="EMBL" id="KAK8023787.1"/>
    </source>
</evidence>
<keyword evidence="2" id="KW-1185">Reference proteome</keyword>
<dbReference type="EMBL" id="JAQQWK010000011">
    <property type="protein sequence ID" value="KAK8023787.1"/>
    <property type="molecule type" value="Genomic_DNA"/>
</dbReference>
<proteinExistence type="predicted"/>
<protein>
    <recommendedName>
        <fullName evidence="3">F-box domain-containing protein</fullName>
    </recommendedName>
</protein>
<evidence type="ECO:0008006" key="3">
    <source>
        <dbReference type="Google" id="ProtNLM"/>
    </source>
</evidence>
<reference evidence="1 2" key="1">
    <citation type="submission" date="2023-01" db="EMBL/GenBank/DDBJ databases">
        <title>Analysis of 21 Apiospora genomes using comparative genomics revels a genus with tremendous synthesis potential of carbohydrate active enzymes and secondary metabolites.</title>
        <authorList>
            <person name="Sorensen T."/>
        </authorList>
    </citation>
    <scope>NUCLEOTIDE SEQUENCE [LARGE SCALE GENOMIC DNA]</scope>
    <source>
        <strain evidence="1 2">CBS 33761</strain>
    </source>
</reference>
<sequence>MDKLSFEVVSLILAELRGPDGKSKLAPYSTISRQWQAAVERQTFASLTLKDPGPFQAVISASPFRLAALRHLCLVVGLPTDSESWANQHGTQWVVFSSIASLLGQLDTLEKNTQDVSHCSAASLGPICLQITLQPREEPCEVSWHRTFLLERYFKFLDEDMEALPKLRCVSLLELSAIGHQTIHPFTSCQLATHFSTLQSLKLEYLDPGSIRSPLRKIIRSSLADGINCLGQLSHLPELTIYRTGSKEPSNHSFKNPCLEVDDGTGVTIDLLCESVRKLAETSRLVKLKLWNELISPDLFRDRRQRPAINDHEDQEEQKEWPSLQRLEILASMVAPSGRWYYTGNKDDIKPEIYDFGGDILVHDWRRSPSPKVFDPLAMDLAAAVKRMPRLKTCEFCIEPEAFAGLIIITLDCFEAGEPLEMAHASQVDTTVRRWTISESEHTNWKAPKELIAICADWVGPGGKVEVWREGNTLVSLIP</sequence>
<gene>
    <name evidence="1" type="ORF">PG993_011853</name>
</gene>
<name>A0ABR1S0S8_9PEZI</name>
<comment type="caution">
    <text evidence="1">The sequence shown here is derived from an EMBL/GenBank/DDBJ whole genome shotgun (WGS) entry which is preliminary data.</text>
</comment>
<evidence type="ECO:0000313" key="2">
    <source>
        <dbReference type="Proteomes" id="UP001444661"/>
    </source>
</evidence>
<dbReference type="Proteomes" id="UP001444661">
    <property type="component" value="Unassembled WGS sequence"/>
</dbReference>
<organism evidence="1 2">
    <name type="scientific">Apiospora rasikravindrae</name>
    <dbReference type="NCBI Taxonomy" id="990691"/>
    <lineage>
        <taxon>Eukaryota</taxon>
        <taxon>Fungi</taxon>
        <taxon>Dikarya</taxon>
        <taxon>Ascomycota</taxon>
        <taxon>Pezizomycotina</taxon>
        <taxon>Sordariomycetes</taxon>
        <taxon>Xylariomycetidae</taxon>
        <taxon>Amphisphaeriales</taxon>
        <taxon>Apiosporaceae</taxon>
        <taxon>Apiospora</taxon>
    </lineage>
</organism>
<accession>A0ABR1S0S8</accession>